<dbReference type="RefSeq" id="WP_189148492.1">
    <property type="nucleotide sequence ID" value="NZ_BAABER010000010.1"/>
</dbReference>
<dbReference type="AlphaFoldDB" id="A0A917L0X3"/>
<protein>
    <recommendedName>
        <fullName evidence="4">MFS transporter</fullName>
    </recommendedName>
</protein>
<sequence>MCGRQRECEDRSVIGFPAAGILGATSGEAFALVALRTTVDQVGSVTGVVGAVGGWGGFLPQFVMGSLYGEYGTYAAGLVLLAIVADAALVFTLTITLTFTRVREQTCDVVVGGGAGSQGVSAATHRGCLASEAGTDEDLRADKDRRLLDGRPSKSRSCRFVLQRPFRGRNTVVWKSPRSGTGIWPRHCPAAR</sequence>
<gene>
    <name evidence="2" type="ORF">GCM10012282_37430</name>
</gene>
<organism evidence="2 3">
    <name type="scientific">Streptomyces lacrimifluminis</name>
    <dbReference type="NCBI Taxonomy" id="1500077"/>
    <lineage>
        <taxon>Bacteria</taxon>
        <taxon>Bacillati</taxon>
        <taxon>Actinomycetota</taxon>
        <taxon>Actinomycetes</taxon>
        <taxon>Kitasatosporales</taxon>
        <taxon>Streptomycetaceae</taxon>
        <taxon>Streptomyces</taxon>
    </lineage>
</organism>
<comment type="caution">
    <text evidence="2">The sequence shown here is derived from an EMBL/GenBank/DDBJ whole genome shotgun (WGS) entry which is preliminary data.</text>
</comment>
<dbReference type="Gene3D" id="1.20.1250.20">
    <property type="entry name" value="MFS general substrate transporter like domains"/>
    <property type="match status" value="1"/>
</dbReference>
<evidence type="ECO:0000313" key="3">
    <source>
        <dbReference type="Proteomes" id="UP000625682"/>
    </source>
</evidence>
<dbReference type="Proteomes" id="UP000625682">
    <property type="component" value="Unassembled WGS sequence"/>
</dbReference>
<dbReference type="EMBL" id="BMMU01000011">
    <property type="protein sequence ID" value="GGJ37203.1"/>
    <property type="molecule type" value="Genomic_DNA"/>
</dbReference>
<reference evidence="2" key="1">
    <citation type="journal article" date="2014" name="Int. J. Syst. Evol. Microbiol.">
        <title>Complete genome sequence of Corynebacterium casei LMG S-19264T (=DSM 44701T), isolated from a smear-ripened cheese.</title>
        <authorList>
            <consortium name="US DOE Joint Genome Institute (JGI-PGF)"/>
            <person name="Walter F."/>
            <person name="Albersmeier A."/>
            <person name="Kalinowski J."/>
            <person name="Ruckert C."/>
        </authorList>
    </citation>
    <scope>NUCLEOTIDE SEQUENCE</scope>
    <source>
        <strain evidence="2">CGMCC 4.7272</strain>
    </source>
</reference>
<dbReference type="InterPro" id="IPR036259">
    <property type="entry name" value="MFS_trans_sf"/>
</dbReference>
<feature type="transmembrane region" description="Helical" evidence="1">
    <location>
        <begin position="42"/>
        <end position="62"/>
    </location>
</feature>
<proteinExistence type="predicted"/>
<dbReference type="SUPFAM" id="SSF103473">
    <property type="entry name" value="MFS general substrate transporter"/>
    <property type="match status" value="1"/>
</dbReference>
<evidence type="ECO:0000313" key="2">
    <source>
        <dbReference type="EMBL" id="GGJ37203.1"/>
    </source>
</evidence>
<keyword evidence="1" id="KW-0812">Transmembrane</keyword>
<keyword evidence="1" id="KW-1133">Transmembrane helix</keyword>
<reference evidence="2" key="2">
    <citation type="submission" date="2020-09" db="EMBL/GenBank/DDBJ databases">
        <authorList>
            <person name="Sun Q."/>
            <person name="Zhou Y."/>
        </authorList>
    </citation>
    <scope>NUCLEOTIDE SEQUENCE</scope>
    <source>
        <strain evidence="2">CGMCC 4.7272</strain>
    </source>
</reference>
<accession>A0A917L0X3</accession>
<name>A0A917L0X3_9ACTN</name>
<feature type="transmembrane region" description="Helical" evidence="1">
    <location>
        <begin position="14"/>
        <end position="35"/>
    </location>
</feature>
<evidence type="ECO:0008006" key="4">
    <source>
        <dbReference type="Google" id="ProtNLM"/>
    </source>
</evidence>
<feature type="transmembrane region" description="Helical" evidence="1">
    <location>
        <begin position="74"/>
        <end position="95"/>
    </location>
</feature>
<evidence type="ECO:0000256" key="1">
    <source>
        <dbReference type="SAM" id="Phobius"/>
    </source>
</evidence>
<keyword evidence="1" id="KW-0472">Membrane</keyword>
<keyword evidence="3" id="KW-1185">Reference proteome</keyword>